<dbReference type="AlphaFoldDB" id="A0A7X0XTM0"/>
<dbReference type="RefSeq" id="WP_185495728.1">
    <property type="nucleotide sequence ID" value="NZ_JAARUV010000010.1"/>
</dbReference>
<organism evidence="2 3">
    <name type="scientific">Listeria booriae</name>
    <dbReference type="NCBI Taxonomy" id="1552123"/>
    <lineage>
        <taxon>Bacteria</taxon>
        <taxon>Bacillati</taxon>
        <taxon>Bacillota</taxon>
        <taxon>Bacilli</taxon>
        <taxon>Bacillales</taxon>
        <taxon>Listeriaceae</taxon>
        <taxon>Listeria</taxon>
    </lineage>
</organism>
<name>A0A7X0XTM0_9LIST</name>
<comment type="caution">
    <text evidence="2">The sequence shown here is derived from an EMBL/GenBank/DDBJ whole genome shotgun (WGS) entry which is preliminary data.</text>
</comment>
<reference evidence="2 3" key="1">
    <citation type="submission" date="2020-03" db="EMBL/GenBank/DDBJ databases">
        <title>Soil Listeria distribution.</title>
        <authorList>
            <person name="Liao J."/>
            <person name="Wiedmann M."/>
        </authorList>
    </citation>
    <scope>NUCLEOTIDE SEQUENCE [LARGE SCALE GENOMIC DNA]</scope>
    <source>
        <strain evidence="2 3">FSL L7-1017</strain>
    </source>
</reference>
<evidence type="ECO:0000313" key="2">
    <source>
        <dbReference type="EMBL" id="MBC1780499.1"/>
    </source>
</evidence>
<proteinExistence type="predicted"/>
<sequence>MYNENYWRAIDLVTKNGITVHKKRNSQFALRYLQLANREDSKSTDRKGVHFVVSRKADLYTDHGVKGYIATSKETLISDAQTLTHWTPNTYRFGEYANNERTHIKGHREDNLQQINTFVVDIDSQQTDVPGIVVAATQYSVGAPTFILKTAKGFQAYFVLDSPAFISNNQNFKGLRVAKVIAANIKHSLSRFLPGVDIGCNDFGFFRIPRPDNLVYFDEESVFSFADLRDWSSVYSEKHKTRGIYVASPVKSDAQVLATDRKWFDQLIHLTNIRGGRGSYGRNTAVFTLALACYSSGKSLQEATDLLDEFNSNLHAPISFRELERSINSAYSGKYKGAKLEFIQGLLETYDLNRDYKNEMSDPAAFIFQKAGCRVFRKHKKPREQRQFSHIKEWESDILEYIEKHIVPGKTFLFGSQRELAEKMAVPYSSFKKVIQQSNQIVKKTTGRGRQAISYLSTIAIIVRESIRNAIQKKNEAAQNYAAYLASFSDVAERIITIIAGKQANETPNIRLFERLSDKARSQAQLSFELLGSLQRRAIPRDSQVQLIL</sequence>
<dbReference type="Pfam" id="PF08708">
    <property type="entry name" value="PriCT_1"/>
    <property type="match status" value="1"/>
</dbReference>
<dbReference type="SMART" id="SM00942">
    <property type="entry name" value="PriCT_1"/>
    <property type="match status" value="1"/>
</dbReference>
<dbReference type="InterPro" id="IPR014820">
    <property type="entry name" value="PriCT_1"/>
</dbReference>
<dbReference type="EMBL" id="JAARUV010000010">
    <property type="protein sequence ID" value="MBC1780499.1"/>
    <property type="molecule type" value="Genomic_DNA"/>
</dbReference>
<protein>
    <submittedName>
        <fullName evidence="2">Plasmid replication protein</fullName>
    </submittedName>
</protein>
<dbReference type="Proteomes" id="UP000547643">
    <property type="component" value="Unassembled WGS sequence"/>
</dbReference>
<evidence type="ECO:0000259" key="1">
    <source>
        <dbReference type="SMART" id="SM00942"/>
    </source>
</evidence>
<gene>
    <name evidence="2" type="ORF">HCA46_16870</name>
</gene>
<feature type="domain" description="Primase C-terminal 1" evidence="1">
    <location>
        <begin position="271"/>
        <end position="336"/>
    </location>
</feature>
<accession>A0A7X0XTM0</accession>
<evidence type="ECO:0000313" key="3">
    <source>
        <dbReference type="Proteomes" id="UP000547643"/>
    </source>
</evidence>